<evidence type="ECO:0000313" key="10">
    <source>
        <dbReference type="EMBL" id="XCM37489.1"/>
    </source>
</evidence>
<dbReference type="EMBL" id="CP159837">
    <property type="protein sequence ID" value="XCM37489.1"/>
    <property type="molecule type" value="Genomic_DNA"/>
</dbReference>
<evidence type="ECO:0000256" key="6">
    <source>
        <dbReference type="ARBA" id="ARBA00022989"/>
    </source>
</evidence>
<keyword evidence="3 10" id="KW-0328">Glycosyltransferase</keyword>
<evidence type="ECO:0000256" key="1">
    <source>
        <dbReference type="ARBA" id="ARBA00004651"/>
    </source>
</evidence>
<keyword evidence="7 8" id="KW-0472">Membrane</keyword>
<dbReference type="GO" id="GO:0016763">
    <property type="term" value="F:pentosyltransferase activity"/>
    <property type="evidence" value="ECO:0007669"/>
    <property type="project" value="TreeGrafter"/>
</dbReference>
<evidence type="ECO:0000256" key="8">
    <source>
        <dbReference type="SAM" id="Phobius"/>
    </source>
</evidence>
<keyword evidence="2" id="KW-1003">Cell membrane</keyword>
<feature type="transmembrane region" description="Helical" evidence="8">
    <location>
        <begin position="370"/>
        <end position="387"/>
    </location>
</feature>
<feature type="transmembrane region" description="Helical" evidence="8">
    <location>
        <begin position="207"/>
        <end position="233"/>
    </location>
</feature>
<keyword evidence="6 8" id="KW-1133">Transmembrane helix</keyword>
<evidence type="ECO:0000256" key="7">
    <source>
        <dbReference type="ARBA" id="ARBA00023136"/>
    </source>
</evidence>
<evidence type="ECO:0000256" key="4">
    <source>
        <dbReference type="ARBA" id="ARBA00022679"/>
    </source>
</evidence>
<sequence length="539" mass="61028">MKTMNIFLNNHCQINPKWLRFIIISALAIGIFFRFANLEQKIYWGDEAFTSLWISGHTSTELMASLFTGEIIQVEDFQKYQGIFPGNNVIDTVNALAKDTPLMPPLYFALVRCWVGVFGDSIAAIRALSAVISLFVFPAIYWLCWELFNSSLVGWIAIALTAVCPYQVLYAQEARPYILWAVTILLSSACLLRAIRINKPLNWGIYAIALTASLYTHLFSVFVAVGHGIYLLILERFRLSKILMAYLIASVGGMLAFSPWILLILKFQEYYREQPGASIFVIAKRLIGILPRIIIDFGSGYSDSVLKISVMLILNSLVLAFICYAFWVTICKNPLKISAFLVIFTWFILLVTVFRDLNSTSGVLLTNKRYLFPVVMGIEISIADFLSYQLSQKKIPQRLCHIILLGLISSGILSGAISLPSKTWWNKEVGNDYTEIVEQINQYQNPVVISDTKLWVIWNLIYYHKLDKSKLKLQLFTPKTLHMFNPEKTDANISDTSTVDYGNSDLLLFYPSPGLIAKFEASSDGKLASVNKLRLWSLK</sequence>
<evidence type="ECO:0000256" key="5">
    <source>
        <dbReference type="ARBA" id="ARBA00022692"/>
    </source>
</evidence>
<organism evidence="10">
    <name type="scientific">Planktothricoides raciborskii GIHE-MW2</name>
    <dbReference type="NCBI Taxonomy" id="2792601"/>
    <lineage>
        <taxon>Bacteria</taxon>
        <taxon>Bacillati</taxon>
        <taxon>Cyanobacteriota</taxon>
        <taxon>Cyanophyceae</taxon>
        <taxon>Oscillatoriophycideae</taxon>
        <taxon>Oscillatoriales</taxon>
        <taxon>Oscillatoriaceae</taxon>
        <taxon>Planktothricoides</taxon>
    </lineage>
</organism>
<dbReference type="Pfam" id="PF13231">
    <property type="entry name" value="PMT_2"/>
    <property type="match status" value="1"/>
</dbReference>
<dbReference type="PANTHER" id="PTHR33908">
    <property type="entry name" value="MANNOSYLTRANSFERASE YKCB-RELATED"/>
    <property type="match status" value="1"/>
</dbReference>
<feature type="transmembrane region" description="Helical" evidence="8">
    <location>
        <begin position="307"/>
        <end position="327"/>
    </location>
</feature>
<name>A0AAU8JFG6_9CYAN</name>
<feature type="transmembrane region" description="Helical" evidence="8">
    <location>
        <begin position="399"/>
        <end position="419"/>
    </location>
</feature>
<dbReference type="InterPro" id="IPR050297">
    <property type="entry name" value="LipidA_mod_glycosyltrf_83"/>
</dbReference>
<feature type="transmembrane region" description="Helical" evidence="8">
    <location>
        <begin position="18"/>
        <end position="36"/>
    </location>
</feature>
<dbReference type="RefSeq" id="WP_354635505.1">
    <property type="nucleotide sequence ID" value="NZ_CP159837.1"/>
</dbReference>
<accession>A0AAU8JFG6</accession>
<feature type="transmembrane region" description="Helical" evidence="8">
    <location>
        <begin position="152"/>
        <end position="171"/>
    </location>
</feature>
<dbReference type="GO" id="GO:0009103">
    <property type="term" value="P:lipopolysaccharide biosynthetic process"/>
    <property type="evidence" value="ECO:0007669"/>
    <property type="project" value="UniProtKB-ARBA"/>
</dbReference>
<comment type="subcellular location">
    <subcellularLocation>
        <location evidence="1">Cell membrane</location>
        <topology evidence="1">Multi-pass membrane protein</topology>
    </subcellularLocation>
</comment>
<feature type="transmembrane region" description="Helical" evidence="8">
    <location>
        <begin position="277"/>
        <end position="295"/>
    </location>
</feature>
<gene>
    <name evidence="10" type="ORF">ABWT76_000254</name>
</gene>
<proteinExistence type="predicted"/>
<feature type="transmembrane region" description="Helical" evidence="8">
    <location>
        <begin position="245"/>
        <end position="265"/>
    </location>
</feature>
<dbReference type="GO" id="GO:0005886">
    <property type="term" value="C:plasma membrane"/>
    <property type="evidence" value="ECO:0007669"/>
    <property type="project" value="UniProtKB-SubCell"/>
</dbReference>
<evidence type="ECO:0000256" key="3">
    <source>
        <dbReference type="ARBA" id="ARBA00022676"/>
    </source>
</evidence>
<evidence type="ECO:0000259" key="9">
    <source>
        <dbReference type="Pfam" id="PF13231"/>
    </source>
</evidence>
<evidence type="ECO:0000256" key="2">
    <source>
        <dbReference type="ARBA" id="ARBA00022475"/>
    </source>
</evidence>
<reference evidence="10" key="1">
    <citation type="submission" date="2024-07" db="EMBL/GenBank/DDBJ databases">
        <authorList>
            <person name="Kim Y.J."/>
            <person name="Jeong J.Y."/>
        </authorList>
    </citation>
    <scope>NUCLEOTIDE SEQUENCE</scope>
    <source>
        <strain evidence="10">GIHE-MW2</strain>
    </source>
</reference>
<feature type="transmembrane region" description="Helical" evidence="8">
    <location>
        <begin position="339"/>
        <end position="358"/>
    </location>
</feature>
<feature type="transmembrane region" description="Helical" evidence="8">
    <location>
        <begin position="124"/>
        <end position="145"/>
    </location>
</feature>
<protein>
    <submittedName>
        <fullName evidence="10">Glycosyltransferase family 39 protein</fullName>
        <ecNumber evidence="10">2.4.-.-</ecNumber>
    </submittedName>
</protein>
<feature type="domain" description="Glycosyltransferase RgtA/B/C/D-like" evidence="9">
    <location>
        <begin position="104"/>
        <end position="261"/>
    </location>
</feature>
<dbReference type="EC" id="2.4.-.-" evidence="10"/>
<dbReference type="InterPro" id="IPR038731">
    <property type="entry name" value="RgtA/B/C-like"/>
</dbReference>
<keyword evidence="4 10" id="KW-0808">Transferase</keyword>
<feature type="transmembrane region" description="Helical" evidence="8">
    <location>
        <begin position="177"/>
        <end position="195"/>
    </location>
</feature>
<dbReference type="PANTHER" id="PTHR33908:SF11">
    <property type="entry name" value="MEMBRANE PROTEIN"/>
    <property type="match status" value="1"/>
</dbReference>
<keyword evidence="5 8" id="KW-0812">Transmembrane</keyword>
<dbReference type="AlphaFoldDB" id="A0AAU8JFG6"/>